<dbReference type="InterPro" id="IPR013873">
    <property type="entry name" value="Cdc37_C"/>
</dbReference>
<dbReference type="GO" id="GO:0005737">
    <property type="term" value="C:cytoplasm"/>
    <property type="evidence" value="ECO:0007669"/>
    <property type="project" value="TreeGrafter"/>
</dbReference>
<evidence type="ECO:0000313" key="4">
    <source>
        <dbReference type="Proteomes" id="UP000649617"/>
    </source>
</evidence>
<dbReference type="GO" id="GO:0050821">
    <property type="term" value="P:protein stabilization"/>
    <property type="evidence" value="ECO:0007669"/>
    <property type="project" value="TreeGrafter"/>
</dbReference>
<gene>
    <name evidence="3" type="primary">cdc-37</name>
    <name evidence="3" type="ORF">SPIL2461_LOCUS17461</name>
</gene>
<feature type="compositionally biased region" description="Basic and acidic residues" evidence="1">
    <location>
        <begin position="1"/>
        <end position="14"/>
    </location>
</feature>
<evidence type="ECO:0000256" key="1">
    <source>
        <dbReference type="SAM" id="MobiDB-lite"/>
    </source>
</evidence>
<dbReference type="Pfam" id="PF08564">
    <property type="entry name" value="CDC37_C"/>
    <property type="match status" value="1"/>
</dbReference>
<comment type="caution">
    <text evidence="3">The sequence shown here is derived from an EMBL/GenBank/DDBJ whole genome shotgun (WGS) entry which is preliminary data.</text>
</comment>
<dbReference type="GO" id="GO:0051087">
    <property type="term" value="F:protein-folding chaperone binding"/>
    <property type="evidence" value="ECO:0007669"/>
    <property type="project" value="TreeGrafter"/>
</dbReference>
<dbReference type="SMART" id="SM01069">
    <property type="entry name" value="CDC37_C"/>
    <property type="match status" value="1"/>
</dbReference>
<sequence length="95" mass="10793">MRQEEAAAKQKAEAETEGLEAKPLVEAMYDMPKEDRLGPGGLDPVEVFGELPEVLQRCFKEGDVELLKQVAQEMPEEEFEMHFQRCIDSGLWRPG</sequence>
<reference evidence="3" key="1">
    <citation type="submission" date="2021-02" db="EMBL/GenBank/DDBJ databases">
        <authorList>
            <person name="Dougan E. K."/>
            <person name="Rhodes N."/>
            <person name="Thang M."/>
            <person name="Chan C."/>
        </authorList>
    </citation>
    <scope>NUCLEOTIDE SEQUENCE</scope>
</reference>
<dbReference type="Proteomes" id="UP000649617">
    <property type="component" value="Unassembled WGS sequence"/>
</dbReference>
<dbReference type="OrthoDB" id="440202at2759"/>
<accession>A0A812W1U4</accession>
<dbReference type="EMBL" id="CAJNIZ010043182">
    <property type="protein sequence ID" value="CAE7652764.1"/>
    <property type="molecule type" value="Genomic_DNA"/>
</dbReference>
<dbReference type="AlphaFoldDB" id="A0A812W1U4"/>
<dbReference type="GO" id="GO:0006457">
    <property type="term" value="P:protein folding"/>
    <property type="evidence" value="ECO:0007669"/>
    <property type="project" value="TreeGrafter"/>
</dbReference>
<evidence type="ECO:0000313" key="3">
    <source>
        <dbReference type="EMBL" id="CAE7652764.1"/>
    </source>
</evidence>
<feature type="region of interest" description="Disordered" evidence="1">
    <location>
        <begin position="1"/>
        <end position="24"/>
    </location>
</feature>
<dbReference type="GO" id="GO:0031072">
    <property type="term" value="F:heat shock protein binding"/>
    <property type="evidence" value="ECO:0007669"/>
    <property type="project" value="TreeGrafter"/>
</dbReference>
<name>A0A812W1U4_SYMPI</name>
<dbReference type="SUPFAM" id="SSF101391">
    <property type="entry name" value="Hsp90 co-chaperone CDC37"/>
    <property type="match status" value="1"/>
</dbReference>
<organism evidence="3 4">
    <name type="scientific">Symbiodinium pilosum</name>
    <name type="common">Dinoflagellate</name>
    <dbReference type="NCBI Taxonomy" id="2952"/>
    <lineage>
        <taxon>Eukaryota</taxon>
        <taxon>Sar</taxon>
        <taxon>Alveolata</taxon>
        <taxon>Dinophyceae</taxon>
        <taxon>Suessiales</taxon>
        <taxon>Symbiodiniaceae</taxon>
        <taxon>Symbiodinium</taxon>
    </lineage>
</organism>
<dbReference type="GO" id="GO:0051082">
    <property type="term" value="F:unfolded protein binding"/>
    <property type="evidence" value="ECO:0007669"/>
    <property type="project" value="TreeGrafter"/>
</dbReference>
<protein>
    <submittedName>
        <fullName evidence="3">Cdc-37 protein</fullName>
    </submittedName>
</protein>
<dbReference type="PANTHER" id="PTHR12800:SF4">
    <property type="entry name" value="HSP90 CO-CHAPERONE CDC37"/>
    <property type="match status" value="1"/>
</dbReference>
<evidence type="ECO:0000259" key="2">
    <source>
        <dbReference type="SMART" id="SM01069"/>
    </source>
</evidence>
<feature type="domain" description="Cdc37 C-terminal" evidence="2">
    <location>
        <begin position="36"/>
        <end position="93"/>
    </location>
</feature>
<dbReference type="InterPro" id="IPR004918">
    <property type="entry name" value="Cdc37"/>
</dbReference>
<keyword evidence="4" id="KW-1185">Reference proteome</keyword>
<dbReference type="Gene3D" id="6.10.140.250">
    <property type="match status" value="1"/>
</dbReference>
<dbReference type="PANTHER" id="PTHR12800">
    <property type="entry name" value="CDC37-RELATED"/>
    <property type="match status" value="1"/>
</dbReference>
<proteinExistence type="predicted"/>